<dbReference type="InterPro" id="IPR013094">
    <property type="entry name" value="AB_hydrolase_3"/>
</dbReference>
<evidence type="ECO:0000259" key="2">
    <source>
        <dbReference type="Pfam" id="PF07859"/>
    </source>
</evidence>
<dbReference type="InterPro" id="IPR050466">
    <property type="entry name" value="Carboxylest/Gibb_receptor"/>
</dbReference>
<dbReference type="Proteomes" id="UP001346149">
    <property type="component" value="Unassembled WGS sequence"/>
</dbReference>
<dbReference type="PANTHER" id="PTHR23024:SF582">
    <property type="entry name" value="CARBOXYLESTERASE 12-RELATED"/>
    <property type="match status" value="1"/>
</dbReference>
<dbReference type="Gene3D" id="3.40.50.1820">
    <property type="entry name" value="alpha/beta hydrolase"/>
    <property type="match status" value="1"/>
</dbReference>
<accession>A0AAN7M155</accession>
<evidence type="ECO:0000313" key="3">
    <source>
        <dbReference type="EMBL" id="KAK4789923.1"/>
    </source>
</evidence>
<dbReference type="InterPro" id="IPR029058">
    <property type="entry name" value="AB_hydrolase_fold"/>
</dbReference>
<dbReference type="Pfam" id="PF07859">
    <property type="entry name" value="Abhydrolase_3"/>
    <property type="match status" value="1"/>
</dbReference>
<keyword evidence="4" id="KW-1185">Reference proteome</keyword>
<dbReference type="PANTHER" id="PTHR23024">
    <property type="entry name" value="ARYLACETAMIDE DEACETYLASE"/>
    <property type="match status" value="1"/>
</dbReference>
<dbReference type="SUPFAM" id="SSF53474">
    <property type="entry name" value="alpha/beta-Hydrolases"/>
    <property type="match status" value="1"/>
</dbReference>
<comment type="similarity">
    <text evidence="1">Belongs to the 'GDXG' lipolytic enzyme family.</text>
</comment>
<evidence type="ECO:0000256" key="1">
    <source>
        <dbReference type="ARBA" id="ARBA00010515"/>
    </source>
</evidence>
<protein>
    <recommendedName>
        <fullName evidence="2">Alpha/beta hydrolase fold-3 domain-containing protein</fullName>
    </recommendedName>
</protein>
<feature type="domain" description="Alpha/beta hydrolase fold-3" evidence="2">
    <location>
        <begin position="81"/>
        <end position="279"/>
    </location>
</feature>
<comment type="caution">
    <text evidence="3">The sequence shown here is derived from an EMBL/GenBank/DDBJ whole genome shotgun (WGS) entry which is preliminary data.</text>
</comment>
<organism evidence="3 4">
    <name type="scientific">Trapa natans</name>
    <name type="common">Water chestnut</name>
    <dbReference type="NCBI Taxonomy" id="22666"/>
    <lineage>
        <taxon>Eukaryota</taxon>
        <taxon>Viridiplantae</taxon>
        <taxon>Streptophyta</taxon>
        <taxon>Embryophyta</taxon>
        <taxon>Tracheophyta</taxon>
        <taxon>Spermatophyta</taxon>
        <taxon>Magnoliopsida</taxon>
        <taxon>eudicotyledons</taxon>
        <taxon>Gunneridae</taxon>
        <taxon>Pentapetalae</taxon>
        <taxon>rosids</taxon>
        <taxon>malvids</taxon>
        <taxon>Myrtales</taxon>
        <taxon>Lythraceae</taxon>
        <taxon>Trapa</taxon>
    </lineage>
</organism>
<reference evidence="3 4" key="1">
    <citation type="journal article" date="2023" name="Hortic Res">
        <title>Pangenome of water caltrop reveals structural variations and asymmetric subgenome divergence after allopolyploidization.</title>
        <authorList>
            <person name="Zhang X."/>
            <person name="Chen Y."/>
            <person name="Wang L."/>
            <person name="Yuan Y."/>
            <person name="Fang M."/>
            <person name="Shi L."/>
            <person name="Lu R."/>
            <person name="Comes H.P."/>
            <person name="Ma Y."/>
            <person name="Chen Y."/>
            <person name="Huang G."/>
            <person name="Zhou Y."/>
            <person name="Zheng Z."/>
            <person name="Qiu Y."/>
        </authorList>
    </citation>
    <scope>NUCLEOTIDE SEQUENCE [LARGE SCALE GENOMIC DNA]</scope>
    <source>
        <strain evidence="3">F231</strain>
    </source>
</reference>
<sequence length="302" mass="32773">MAAMTSLDGEILHEFPFFRVYKDGRIHLLTPPIEKISPSEDLATGLRSKDAVISTDPPVHARIFIPKAAASDHSCPKLPLLFYLHGGGFCIQSAFSRQHHGFASIMAAEAGCVVVSVEYGLFPDRPLPGCYDDSWAALEWVAAKQDPWIAEHADLGRVFVVGNSAGANISHTLAARIGSVGLPGIKVVGVVLVHPYFGGTNDDRMWFYMCPSNSGPEDPRLKPAAADLATLGCERVLVFVAERDHLMEVGVGYVEKLKKSGWRGAVELVINEGEGHCFYLSDPTSQDAVQLNDKLVSFIKQA</sequence>
<proteinExistence type="inferred from homology"/>
<dbReference type="GO" id="GO:0016787">
    <property type="term" value="F:hydrolase activity"/>
    <property type="evidence" value="ECO:0007669"/>
    <property type="project" value="InterPro"/>
</dbReference>
<name>A0AAN7M155_TRANT</name>
<dbReference type="EMBL" id="JAXQNO010000010">
    <property type="protein sequence ID" value="KAK4789923.1"/>
    <property type="molecule type" value="Genomic_DNA"/>
</dbReference>
<dbReference type="AlphaFoldDB" id="A0AAN7M155"/>
<evidence type="ECO:0000313" key="4">
    <source>
        <dbReference type="Proteomes" id="UP001346149"/>
    </source>
</evidence>
<gene>
    <name evidence="3" type="ORF">SAY86_017227</name>
</gene>